<dbReference type="AlphaFoldDB" id="A0A1W2AU58"/>
<dbReference type="Gene3D" id="3.20.20.140">
    <property type="entry name" value="Metal-dependent hydrolases"/>
    <property type="match status" value="2"/>
</dbReference>
<dbReference type="Proteomes" id="UP000192674">
    <property type="component" value="Unassembled WGS sequence"/>
</dbReference>
<dbReference type="InterPro" id="IPR006680">
    <property type="entry name" value="Amidohydro-rel"/>
</dbReference>
<dbReference type="InterPro" id="IPR051781">
    <property type="entry name" value="Metallo-dep_Hydrolase"/>
</dbReference>
<accession>A0A1W2AU58</accession>
<dbReference type="InterPro" id="IPR011059">
    <property type="entry name" value="Metal-dep_hydrolase_composite"/>
</dbReference>
<dbReference type="InterPro" id="IPR006311">
    <property type="entry name" value="TAT_signal"/>
</dbReference>
<dbReference type="Pfam" id="PF01979">
    <property type="entry name" value="Amidohydro_1"/>
    <property type="match status" value="2"/>
</dbReference>
<feature type="domain" description="Amidohydrolase-related" evidence="1">
    <location>
        <begin position="93"/>
        <end position="245"/>
    </location>
</feature>
<protein>
    <submittedName>
        <fullName evidence="2">Imidazolonepropionase</fullName>
    </submittedName>
</protein>
<gene>
    <name evidence="2" type="ORF">SAMN05661093_01103</name>
</gene>
<dbReference type="SUPFAM" id="SSF51556">
    <property type="entry name" value="Metallo-dependent hydrolases"/>
    <property type="match status" value="1"/>
</dbReference>
<dbReference type="PROSITE" id="PS51318">
    <property type="entry name" value="TAT"/>
    <property type="match status" value="1"/>
</dbReference>
<evidence type="ECO:0000259" key="1">
    <source>
        <dbReference type="Pfam" id="PF01979"/>
    </source>
</evidence>
<feature type="domain" description="Amidohydrolase-related" evidence="1">
    <location>
        <begin position="368"/>
        <end position="471"/>
    </location>
</feature>
<evidence type="ECO:0000313" key="2">
    <source>
        <dbReference type="EMBL" id="SMC64040.1"/>
    </source>
</evidence>
<organism evidence="2 3">
    <name type="scientific">Kibdelosporangium aridum</name>
    <dbReference type="NCBI Taxonomy" id="2030"/>
    <lineage>
        <taxon>Bacteria</taxon>
        <taxon>Bacillati</taxon>
        <taxon>Actinomycetota</taxon>
        <taxon>Actinomycetes</taxon>
        <taxon>Pseudonocardiales</taxon>
        <taxon>Pseudonocardiaceae</taxon>
        <taxon>Kibdelosporangium</taxon>
    </lineage>
</organism>
<dbReference type="Gene3D" id="2.30.40.10">
    <property type="entry name" value="Urease, subunit C, domain 1"/>
    <property type="match status" value="2"/>
</dbReference>
<dbReference type="GO" id="GO:0016810">
    <property type="term" value="F:hydrolase activity, acting on carbon-nitrogen (but not peptide) bonds"/>
    <property type="evidence" value="ECO:0007669"/>
    <property type="project" value="InterPro"/>
</dbReference>
<name>A0A1W2AU58_KIBAR</name>
<dbReference type="PANTHER" id="PTHR43135:SF3">
    <property type="entry name" value="ALPHA-D-RIBOSE 1-METHYLPHOSPHONATE 5-TRIPHOSPHATE DIPHOSPHATASE"/>
    <property type="match status" value="1"/>
</dbReference>
<dbReference type="EMBL" id="FWXV01000001">
    <property type="protein sequence ID" value="SMC64040.1"/>
    <property type="molecule type" value="Genomic_DNA"/>
</dbReference>
<dbReference type="InterPro" id="IPR032466">
    <property type="entry name" value="Metal_Hydrolase"/>
</dbReference>
<keyword evidence="3" id="KW-1185">Reference proteome</keyword>
<dbReference type="SUPFAM" id="SSF51338">
    <property type="entry name" value="Composite domain of metallo-dependent hydrolases"/>
    <property type="match status" value="1"/>
</dbReference>
<sequence>MSIVEPSRRTFLSWLSKSGLVLAAAGTTVVGRTAEADQQDVLVFTNATLIDGTGTGPQPGTTIVVAGKRIIAVGRHGIAPPAGVRVVDLRGKYVLPGLWDMHTHTMDLEQLLLPLYIANGVTSVREMWGTAYVRQVHQRIASGQVLGPRMVVASNVVDGPHSMLVNLWGKVSPEQVRTKDEAKAAVRKAKRDGADFVKVYSHLDDDTLSAIADEARRLRLPIAGHVPDKLSVVRGSDLGMRTQEHLYALYVDVSSARDEIRTIIQNTPVDPNDPFGYFFAMRALERQAIKSYDPGRAAEVFAALARNRTALTPTLVVLKLFTFPPELVRKPELEKYVPKWVVEQRWALQSVPPDQQEANRAFYEASVRLVRDAAEAGVTMVAGTDGGFLAPYILAGFCLHDELELMVRIGFSPMQAIQSATRDAARTVGLGHVSGTVSPGKFADLLVVDGNPLADIRNTQRIHAVVANGRLIDRAERERMLAKVEEDAKRIPPPPTALRAAPCCGPSALRY</sequence>
<dbReference type="PANTHER" id="PTHR43135">
    <property type="entry name" value="ALPHA-D-RIBOSE 1-METHYLPHOSPHONATE 5-TRIPHOSPHATE DIPHOSPHATASE"/>
    <property type="match status" value="1"/>
</dbReference>
<evidence type="ECO:0000313" key="3">
    <source>
        <dbReference type="Proteomes" id="UP000192674"/>
    </source>
</evidence>
<reference evidence="2 3" key="1">
    <citation type="submission" date="2017-04" db="EMBL/GenBank/DDBJ databases">
        <authorList>
            <person name="Afonso C.L."/>
            <person name="Miller P.J."/>
            <person name="Scott M.A."/>
            <person name="Spackman E."/>
            <person name="Goraichik I."/>
            <person name="Dimitrov K.M."/>
            <person name="Suarez D.L."/>
            <person name="Swayne D.E."/>
        </authorList>
    </citation>
    <scope>NUCLEOTIDE SEQUENCE [LARGE SCALE GENOMIC DNA]</scope>
    <source>
        <strain evidence="2 3">DSM 43828</strain>
    </source>
</reference>
<proteinExistence type="predicted"/>